<dbReference type="Gene3D" id="1.25.40.90">
    <property type="match status" value="1"/>
</dbReference>
<keyword evidence="1" id="KW-0813">Transport</keyword>
<sequence>MDFLLGSPFATTVGQRIEQATGSALQSEDWGLNMEICDIINSTEEGPKDAVKALKKRIAGNKNFREVMLALTVLEACVKNCGHRFHVVVSTREFVEGVLDRVLSLIQAWADAFRSSPSLTGVVSVYEDMRRRGLQFPTATDIVSPIHTPHREGGSSVTVPATSPRHPAAPPNQVGALAIFSDQVKLRSDLEVVRGNLTLMSEMMSQLEPGGPRQSDTELLQQLYTVCKGMQDRVVQLIPRVSDEGLIEELLAVNDEFHTAFTRYHRLEEHSSEQEPPEQAADSVPTNLIDLIDPSPAPAVNQPALTTAPAPQPLSQSAVSTLSNQMANLAADEEFDVFAQSRSQIPQKNSAPRGEQGSVGADSEAVDGAQQSSGADESPDSTPLGSSPHSDWMMAKGMIPVDQADVMDDVEKWLSADAEEELDDSEGVTSEEFDKFLASRAKVGDHLPSVGATPSPQAQSAQQQGRAPSRPVRSLAPPLAAEPLAVSSPARGRQCASPRSGAVCSAVTLSLRGERDRRMVVVAGPCARRLTPRPSRSALIAVALAVLLVQTLVAWSFSSLEPGEERGGSLASSSRGKRDRIGLPRADGALRRKGAFRRRQQPVRLP</sequence>
<protein>
    <recommendedName>
        <fullName evidence="8">Target of Myb protein 1</fullName>
    </recommendedName>
</protein>
<dbReference type="Pfam" id="PF00790">
    <property type="entry name" value="VHS"/>
    <property type="match status" value="1"/>
</dbReference>
<reference evidence="6" key="1">
    <citation type="journal article" date="2023" name="Science">
        <title>Genome structures resolve the early diversification of teleost fishes.</title>
        <authorList>
            <person name="Parey E."/>
            <person name="Louis A."/>
            <person name="Montfort J."/>
            <person name="Bouchez O."/>
            <person name="Roques C."/>
            <person name="Iampietro C."/>
            <person name="Lluch J."/>
            <person name="Castinel A."/>
            <person name="Donnadieu C."/>
            <person name="Desvignes T."/>
            <person name="Floi Bucao C."/>
            <person name="Jouanno E."/>
            <person name="Wen M."/>
            <person name="Mejri S."/>
            <person name="Dirks R."/>
            <person name="Jansen H."/>
            <person name="Henkel C."/>
            <person name="Chen W.J."/>
            <person name="Zahm M."/>
            <person name="Cabau C."/>
            <person name="Klopp C."/>
            <person name="Thompson A.W."/>
            <person name="Robinson-Rechavi M."/>
            <person name="Braasch I."/>
            <person name="Lecointre G."/>
            <person name="Bobe J."/>
            <person name="Postlethwait J.H."/>
            <person name="Berthelot C."/>
            <person name="Roest Crollius H."/>
            <person name="Guiguen Y."/>
        </authorList>
    </citation>
    <scope>NUCLEOTIDE SEQUENCE</scope>
    <source>
        <strain evidence="6">NC1722</strain>
    </source>
</reference>
<evidence type="ECO:0000313" key="6">
    <source>
        <dbReference type="EMBL" id="KAJ8384002.1"/>
    </source>
</evidence>
<dbReference type="CDD" id="cd14233">
    <property type="entry name" value="GAT_TOM1_like"/>
    <property type="match status" value="1"/>
</dbReference>
<accession>A0AAD7RH69</accession>
<dbReference type="GO" id="GO:0005768">
    <property type="term" value="C:endosome"/>
    <property type="evidence" value="ECO:0007669"/>
    <property type="project" value="TreeGrafter"/>
</dbReference>
<evidence type="ECO:0000256" key="3">
    <source>
        <dbReference type="SAM" id="MobiDB-lite"/>
    </source>
</evidence>
<dbReference type="Pfam" id="PF03127">
    <property type="entry name" value="GAT"/>
    <property type="match status" value="1"/>
</dbReference>
<dbReference type="GO" id="GO:0007165">
    <property type="term" value="P:signal transduction"/>
    <property type="evidence" value="ECO:0007669"/>
    <property type="project" value="TreeGrafter"/>
</dbReference>
<dbReference type="AlphaFoldDB" id="A0AAD7RH69"/>
<feature type="region of interest" description="Disordered" evidence="3">
    <location>
        <begin position="144"/>
        <end position="165"/>
    </location>
</feature>
<dbReference type="SMART" id="SM00288">
    <property type="entry name" value="VHS"/>
    <property type="match status" value="1"/>
</dbReference>
<dbReference type="GO" id="GO:0016020">
    <property type="term" value="C:membrane"/>
    <property type="evidence" value="ECO:0007669"/>
    <property type="project" value="TreeGrafter"/>
</dbReference>
<evidence type="ECO:0000256" key="1">
    <source>
        <dbReference type="ARBA" id="ARBA00022448"/>
    </source>
</evidence>
<feature type="compositionally biased region" description="Polar residues" evidence="3">
    <location>
        <begin position="369"/>
        <end position="389"/>
    </location>
</feature>
<evidence type="ECO:0000259" key="5">
    <source>
        <dbReference type="PROSITE" id="PS50909"/>
    </source>
</evidence>
<evidence type="ECO:0000313" key="7">
    <source>
        <dbReference type="Proteomes" id="UP001221898"/>
    </source>
</evidence>
<dbReference type="SUPFAM" id="SSF89009">
    <property type="entry name" value="GAT-like domain"/>
    <property type="match status" value="1"/>
</dbReference>
<dbReference type="GO" id="GO:0035091">
    <property type="term" value="F:phosphatidylinositol binding"/>
    <property type="evidence" value="ECO:0007669"/>
    <property type="project" value="InterPro"/>
</dbReference>
<dbReference type="GO" id="GO:0015031">
    <property type="term" value="P:protein transport"/>
    <property type="evidence" value="ECO:0007669"/>
    <property type="project" value="UniProtKB-KW"/>
</dbReference>
<feature type="domain" description="GAT" evidence="5">
    <location>
        <begin position="181"/>
        <end position="269"/>
    </location>
</feature>
<name>A0AAD7RH69_9TELE</name>
<proteinExistence type="predicted"/>
<feature type="region of interest" description="Disordered" evidence="3">
    <location>
        <begin position="288"/>
        <end position="319"/>
    </location>
</feature>
<gene>
    <name evidence="6" type="ORF">AAFF_G00212460</name>
</gene>
<dbReference type="InterPro" id="IPR038425">
    <property type="entry name" value="GAT_sf"/>
</dbReference>
<dbReference type="SUPFAM" id="SSF48464">
    <property type="entry name" value="ENTH/VHS domain"/>
    <property type="match status" value="1"/>
</dbReference>
<evidence type="ECO:0008006" key="8">
    <source>
        <dbReference type="Google" id="ProtNLM"/>
    </source>
</evidence>
<feature type="compositionally biased region" description="Low complexity" evidence="3">
    <location>
        <begin position="454"/>
        <end position="474"/>
    </location>
</feature>
<dbReference type="PROSITE" id="PS50909">
    <property type="entry name" value="GAT"/>
    <property type="match status" value="1"/>
</dbReference>
<feature type="region of interest" description="Disordered" evidence="3">
    <location>
        <begin position="446"/>
        <end position="474"/>
    </location>
</feature>
<dbReference type="InterPro" id="IPR004152">
    <property type="entry name" value="GAT_dom"/>
</dbReference>
<feature type="compositionally biased region" description="Basic residues" evidence="3">
    <location>
        <begin position="591"/>
        <end position="606"/>
    </location>
</feature>
<feature type="domain" description="VHS" evidence="4">
    <location>
        <begin position="20"/>
        <end position="137"/>
    </location>
</feature>
<dbReference type="GO" id="GO:0043130">
    <property type="term" value="F:ubiquitin binding"/>
    <property type="evidence" value="ECO:0007669"/>
    <property type="project" value="InterPro"/>
</dbReference>
<evidence type="ECO:0000256" key="2">
    <source>
        <dbReference type="ARBA" id="ARBA00022927"/>
    </source>
</evidence>
<dbReference type="GO" id="GO:0030276">
    <property type="term" value="F:clathrin binding"/>
    <property type="evidence" value="ECO:0007669"/>
    <property type="project" value="TreeGrafter"/>
</dbReference>
<dbReference type="Proteomes" id="UP001221898">
    <property type="component" value="Unassembled WGS sequence"/>
</dbReference>
<organism evidence="6 7">
    <name type="scientific">Aldrovandia affinis</name>
    <dbReference type="NCBI Taxonomy" id="143900"/>
    <lineage>
        <taxon>Eukaryota</taxon>
        <taxon>Metazoa</taxon>
        <taxon>Chordata</taxon>
        <taxon>Craniata</taxon>
        <taxon>Vertebrata</taxon>
        <taxon>Euteleostomi</taxon>
        <taxon>Actinopterygii</taxon>
        <taxon>Neopterygii</taxon>
        <taxon>Teleostei</taxon>
        <taxon>Notacanthiformes</taxon>
        <taxon>Halosauridae</taxon>
        <taxon>Aldrovandia</taxon>
    </lineage>
</organism>
<keyword evidence="7" id="KW-1185">Reference proteome</keyword>
<evidence type="ECO:0000259" key="4">
    <source>
        <dbReference type="PROSITE" id="PS50179"/>
    </source>
</evidence>
<dbReference type="InterPro" id="IPR008942">
    <property type="entry name" value="ENTH_VHS"/>
</dbReference>
<dbReference type="PANTHER" id="PTHR13856">
    <property type="entry name" value="VHS DOMAIN CONTAINING PROTEIN FAMILY"/>
    <property type="match status" value="1"/>
</dbReference>
<keyword evidence="2" id="KW-0653">Protein transport</keyword>
<dbReference type="PROSITE" id="PS50179">
    <property type="entry name" value="VHS"/>
    <property type="match status" value="1"/>
</dbReference>
<feature type="region of interest" description="Disordered" evidence="3">
    <location>
        <begin position="561"/>
        <end position="606"/>
    </location>
</feature>
<dbReference type="PANTHER" id="PTHR13856:SF32">
    <property type="entry name" value="TARGET OF MYB1 MEMBRANE TRAFFICKING PROTEIN"/>
    <property type="match status" value="1"/>
</dbReference>
<comment type="caution">
    <text evidence="6">The sequence shown here is derived from an EMBL/GenBank/DDBJ whole genome shotgun (WGS) entry which is preliminary data.</text>
</comment>
<dbReference type="InterPro" id="IPR002014">
    <property type="entry name" value="VHS_dom"/>
</dbReference>
<dbReference type="EMBL" id="JAINUG010000281">
    <property type="protein sequence ID" value="KAJ8384002.1"/>
    <property type="molecule type" value="Genomic_DNA"/>
</dbReference>
<feature type="region of interest" description="Disordered" evidence="3">
    <location>
        <begin position="343"/>
        <end position="393"/>
    </location>
</feature>
<dbReference type="Gene3D" id="1.20.58.160">
    <property type="match status" value="1"/>
</dbReference>